<protein>
    <recommendedName>
        <fullName evidence="3">Transposase</fullName>
    </recommendedName>
</protein>
<evidence type="ECO:0008006" key="3">
    <source>
        <dbReference type="Google" id="ProtNLM"/>
    </source>
</evidence>
<evidence type="ECO:0000313" key="2">
    <source>
        <dbReference type="Proteomes" id="UP000521676"/>
    </source>
</evidence>
<sequence length="120" mass="13128">MGGARGGAEAREYPCGTCQAGYANTKEAGFEPGGWGRAVTTWGGEMRGNGHEREWCLSKRDIRMVKVQQKVSGCFRSQAGASYFCRIRGYLSTMKKQGQNLLVALLNSFCGQPLLPKFLV</sequence>
<proteinExistence type="predicted"/>
<name>A0A8T7M467_9CHLR</name>
<dbReference type="AlphaFoldDB" id="A0A8T7M467"/>
<organism evidence="1 2">
    <name type="scientific">Candidatus Chlorohelix allophototropha</name>
    <dbReference type="NCBI Taxonomy" id="3003348"/>
    <lineage>
        <taxon>Bacteria</taxon>
        <taxon>Bacillati</taxon>
        <taxon>Chloroflexota</taxon>
        <taxon>Chloroflexia</taxon>
        <taxon>Candidatus Chloroheliales</taxon>
        <taxon>Candidatus Chloroheliaceae</taxon>
        <taxon>Candidatus Chlorohelix</taxon>
    </lineage>
</organism>
<evidence type="ECO:0000313" key="1">
    <source>
        <dbReference type="EMBL" id="NWJ46856.1"/>
    </source>
</evidence>
<dbReference type="Proteomes" id="UP000521676">
    <property type="component" value="Unassembled WGS sequence"/>
</dbReference>
<comment type="caution">
    <text evidence="1">The sequence shown here is derived from an EMBL/GenBank/DDBJ whole genome shotgun (WGS) entry which is preliminary data.</text>
</comment>
<gene>
    <name evidence="1" type="ORF">HXX08_13395</name>
</gene>
<reference evidence="1 2" key="1">
    <citation type="submission" date="2020-06" db="EMBL/GenBank/DDBJ databases">
        <title>Anoxygenic phototrophic Chloroflexota member uses a Type I reaction center.</title>
        <authorList>
            <person name="Tsuji J.M."/>
            <person name="Shaw N.A."/>
            <person name="Nagashima S."/>
            <person name="Venkiteswaran J."/>
            <person name="Schiff S.L."/>
            <person name="Hanada S."/>
            <person name="Tank M."/>
            <person name="Neufeld J.D."/>
        </authorList>
    </citation>
    <scope>NUCLEOTIDE SEQUENCE [LARGE SCALE GENOMIC DNA]</scope>
    <source>
        <strain evidence="1">L227-S17</strain>
    </source>
</reference>
<accession>A0A8T7M467</accession>
<dbReference type="EMBL" id="JACATZ010000001">
    <property type="protein sequence ID" value="NWJ46856.1"/>
    <property type="molecule type" value="Genomic_DNA"/>
</dbReference>